<dbReference type="Pfam" id="PF22778">
    <property type="entry name" value="VCPO_2nd"/>
    <property type="match status" value="1"/>
</dbReference>
<dbReference type="EMBL" id="CP060828">
    <property type="protein sequence ID" value="QNP76125.1"/>
    <property type="molecule type" value="Genomic_DNA"/>
</dbReference>
<dbReference type="InterPro" id="IPR052559">
    <property type="entry name" value="V-haloperoxidase"/>
</dbReference>
<dbReference type="PANTHER" id="PTHR34599:SF2">
    <property type="entry name" value="TRAF-TYPE DOMAIN-CONTAINING PROTEIN"/>
    <property type="match status" value="1"/>
</dbReference>
<feature type="region of interest" description="Disordered" evidence="1">
    <location>
        <begin position="161"/>
        <end position="183"/>
    </location>
</feature>
<evidence type="ECO:0000259" key="2">
    <source>
        <dbReference type="Pfam" id="PF21167"/>
    </source>
</evidence>
<keyword evidence="5" id="KW-1185">Reference proteome</keyword>
<dbReference type="SUPFAM" id="SSF48317">
    <property type="entry name" value="Acid phosphatase/Vanadium-dependent haloperoxidase"/>
    <property type="match status" value="1"/>
</dbReference>
<evidence type="ECO:0000313" key="4">
    <source>
        <dbReference type="EMBL" id="QNP76125.1"/>
    </source>
</evidence>
<dbReference type="Proteomes" id="UP000516052">
    <property type="component" value="Chromosome"/>
</dbReference>
<dbReference type="PANTHER" id="PTHR34599">
    <property type="entry name" value="PEROXIDASE-RELATED"/>
    <property type="match status" value="1"/>
</dbReference>
<dbReference type="InterPro" id="IPR016119">
    <property type="entry name" value="Br/Cl_peroxidase_C"/>
</dbReference>
<name>A0A7H0ITK9_9ACTN</name>
<evidence type="ECO:0000259" key="3">
    <source>
        <dbReference type="Pfam" id="PF22778"/>
    </source>
</evidence>
<sequence>MALATAAALTGSLTSAVTASPRKAAATFDLDHGNAVVEAVYPYLSPVSRANFTGSSPVNRDLNILVEVPWFDAIAPYHPTAVGIFSDLGRRPSAEHTTRNKNIAVLYSAFTSLNRVHPAHKAEWREMMERAGLDPDDTEEDPATPSGIGILSAKNAFAAREGDGTNRDGAEGGRRYNRQPYADYTGYAPVNSAQRLRDPSRWQPNTFSAKGVFTSQEFALPYFGRVRPFTYDSPTRFKVPPPWQSDHRNRAAYKAQADEVLKASAGLNDRQKVSAELFHTVFDAYGTVGGLPVILGGKYDTEKTVHFTAVRDIGFYDLTIATWHFKRAYDSVRPYSAIRHLYGDKKVTAWGGPGRGTVGDITGNEWRAYLDAWPADHPVKAPDSPAYPSEAAAECLAYAQLTRRFTGTDSIGITYPVAKGASRVEPGVTPAQDMTLRWDSWTAYAKDCADSPLLGGKNFRPAIEATSRYAPQIADLAYEFVQGKVNGG</sequence>
<feature type="domain" description="Vanadium-dependent haloperoxidase NapH1-like second helical-bundle" evidence="3">
    <location>
        <begin position="315"/>
        <end position="487"/>
    </location>
</feature>
<dbReference type="KEGG" id="sroi:IAG44_38280"/>
<dbReference type="InterPro" id="IPR055161">
    <property type="entry name" value="NapH1-like_2nd"/>
</dbReference>
<reference evidence="4 5" key="1">
    <citation type="submission" date="2020-08" db="EMBL/GenBank/DDBJ databases">
        <title>A novel species.</title>
        <authorList>
            <person name="Gao J."/>
        </authorList>
    </citation>
    <scope>NUCLEOTIDE SEQUENCE [LARGE SCALE GENOMIC DNA]</scope>
    <source>
        <strain evidence="4 5">CRXT-G-22</strain>
    </source>
</reference>
<feature type="compositionally biased region" description="Basic and acidic residues" evidence="1">
    <location>
        <begin position="161"/>
        <end position="174"/>
    </location>
</feature>
<dbReference type="InterPro" id="IPR049283">
    <property type="entry name" value="DUF6851"/>
</dbReference>
<dbReference type="Pfam" id="PF21167">
    <property type="entry name" value="DUF6851"/>
    <property type="match status" value="1"/>
</dbReference>
<evidence type="ECO:0000256" key="1">
    <source>
        <dbReference type="SAM" id="MobiDB-lite"/>
    </source>
</evidence>
<evidence type="ECO:0000313" key="5">
    <source>
        <dbReference type="Proteomes" id="UP000516052"/>
    </source>
</evidence>
<gene>
    <name evidence="4" type="ORF">IAG44_38280</name>
</gene>
<evidence type="ECO:0008006" key="6">
    <source>
        <dbReference type="Google" id="ProtNLM"/>
    </source>
</evidence>
<organism evidence="4 5">
    <name type="scientific">Streptomyces roseirectus</name>
    <dbReference type="NCBI Taxonomy" id="2768066"/>
    <lineage>
        <taxon>Bacteria</taxon>
        <taxon>Bacillati</taxon>
        <taxon>Actinomycetota</taxon>
        <taxon>Actinomycetes</taxon>
        <taxon>Kitasatosporales</taxon>
        <taxon>Streptomycetaceae</taxon>
        <taxon>Streptomyces</taxon>
    </lineage>
</organism>
<dbReference type="GO" id="GO:0004601">
    <property type="term" value="F:peroxidase activity"/>
    <property type="evidence" value="ECO:0007669"/>
    <property type="project" value="InterPro"/>
</dbReference>
<proteinExistence type="predicted"/>
<dbReference type="Gene3D" id="1.10.606.10">
    <property type="entry name" value="Vanadium-containing Chloroperoxidase, domain 2"/>
    <property type="match status" value="1"/>
</dbReference>
<dbReference type="InterPro" id="IPR036938">
    <property type="entry name" value="PAP2/HPO_sf"/>
</dbReference>
<accession>A0A7H0ITK9</accession>
<feature type="domain" description="DUF6851" evidence="2">
    <location>
        <begin position="65"/>
        <end position="204"/>
    </location>
</feature>
<protein>
    <recommendedName>
        <fullName evidence="6">Vanadium-dependent haloperoxidase</fullName>
    </recommendedName>
</protein>
<dbReference type="AlphaFoldDB" id="A0A7H0ITK9"/>